<feature type="region of interest" description="Disordered" evidence="1">
    <location>
        <begin position="89"/>
        <end position="119"/>
    </location>
</feature>
<evidence type="ECO:0000313" key="2">
    <source>
        <dbReference type="EMBL" id="ODO04930.1"/>
    </source>
</evidence>
<reference evidence="2 3" key="1">
    <citation type="submission" date="2016-06" db="EMBL/GenBank/DDBJ databases">
        <title>Evolution of pathogenesis and genome organization in the Tremellales.</title>
        <authorList>
            <person name="Cuomo C."/>
            <person name="Litvintseva A."/>
            <person name="Heitman J."/>
            <person name="Chen Y."/>
            <person name="Sun S."/>
            <person name="Springer D."/>
            <person name="Dromer F."/>
            <person name="Young S."/>
            <person name="Zeng Q."/>
            <person name="Chapman S."/>
            <person name="Gujja S."/>
            <person name="Saif S."/>
            <person name="Birren B."/>
        </authorList>
    </citation>
    <scope>NUCLEOTIDE SEQUENCE [LARGE SCALE GENOMIC DNA]</scope>
    <source>
        <strain evidence="2 3">CBS 6273</strain>
    </source>
</reference>
<name>A0A1E3JVW1_9TREE</name>
<evidence type="ECO:0000256" key="1">
    <source>
        <dbReference type="SAM" id="MobiDB-lite"/>
    </source>
</evidence>
<organism evidence="2 3">
    <name type="scientific">Cryptococcus amylolentus CBS 6273</name>
    <dbReference type="NCBI Taxonomy" id="1296118"/>
    <lineage>
        <taxon>Eukaryota</taxon>
        <taxon>Fungi</taxon>
        <taxon>Dikarya</taxon>
        <taxon>Basidiomycota</taxon>
        <taxon>Agaricomycotina</taxon>
        <taxon>Tremellomycetes</taxon>
        <taxon>Tremellales</taxon>
        <taxon>Cryptococcaceae</taxon>
        <taxon>Cryptococcus</taxon>
    </lineage>
</organism>
<dbReference type="AlphaFoldDB" id="A0A1E3JVW1"/>
<feature type="compositionally biased region" description="Basic and acidic residues" evidence="1">
    <location>
        <begin position="152"/>
        <end position="161"/>
    </location>
</feature>
<gene>
    <name evidence="2" type="ORF">I350_05541</name>
</gene>
<dbReference type="Proteomes" id="UP000095149">
    <property type="component" value="Unassembled WGS sequence"/>
</dbReference>
<comment type="caution">
    <text evidence="2">The sequence shown here is derived from an EMBL/GenBank/DDBJ whole genome shotgun (WGS) entry which is preliminary data.</text>
</comment>
<protein>
    <submittedName>
        <fullName evidence="2">Uncharacterized protein</fullName>
    </submittedName>
</protein>
<evidence type="ECO:0000313" key="3">
    <source>
        <dbReference type="Proteomes" id="UP000095149"/>
    </source>
</evidence>
<proteinExistence type="predicted"/>
<dbReference type="EMBL" id="MEKH01000008">
    <property type="protein sequence ID" value="ODO04930.1"/>
    <property type="molecule type" value="Genomic_DNA"/>
</dbReference>
<accession>A0A1E3JVW1</accession>
<feature type="region of interest" description="Disordered" evidence="1">
    <location>
        <begin position="152"/>
        <end position="188"/>
    </location>
</feature>
<sequence>MNTDEDVVEGTDFVLASLMAAETDAGQADDLWISNPVLSRHWDRFTLDHLAYMPDEAFSQTLQQWSRYKQQGCTNSNFEDLLEQIEHESAQGPFPDDGGVNQQDDTGERSAVTSDYQDEIQTDTPIVTIESTVGKSRAAKIRARIANIKYQEKLKASRESHASSAAASVPEEGNDDDDAGPAAKDDDA</sequence>